<keyword evidence="6" id="KW-0808">Transferase</keyword>
<accession>A0A413RD26</accession>
<dbReference type="InterPro" id="IPR005467">
    <property type="entry name" value="His_kinase_dom"/>
</dbReference>
<dbReference type="SUPFAM" id="SSF55874">
    <property type="entry name" value="ATPase domain of HSP90 chaperone/DNA topoisomerase II/histidine kinase"/>
    <property type="match status" value="1"/>
</dbReference>
<comment type="caution">
    <text evidence="16">The sequence shown here is derived from an EMBL/GenBank/DDBJ whole genome shotgun (WGS) entry which is preliminary data.</text>
</comment>
<evidence type="ECO:0000259" key="15">
    <source>
        <dbReference type="PROSITE" id="PS50109"/>
    </source>
</evidence>
<evidence type="ECO:0000313" key="17">
    <source>
        <dbReference type="Proteomes" id="UP000284779"/>
    </source>
</evidence>
<keyword evidence="13 14" id="KW-0472">Membrane</keyword>
<keyword evidence="11 14" id="KW-1133">Transmembrane helix</keyword>
<dbReference type="EC" id="2.7.13.3" evidence="3"/>
<keyword evidence="8" id="KW-0547">Nucleotide-binding</keyword>
<dbReference type="InterPro" id="IPR036097">
    <property type="entry name" value="HisK_dim/P_sf"/>
</dbReference>
<comment type="catalytic activity">
    <reaction evidence="1">
        <text>ATP + protein L-histidine = ADP + protein N-phospho-L-histidine.</text>
        <dbReference type="EC" id="2.7.13.3"/>
    </reaction>
</comment>
<dbReference type="Proteomes" id="UP000284779">
    <property type="component" value="Unassembled WGS sequence"/>
</dbReference>
<proteinExistence type="predicted"/>
<comment type="subcellular location">
    <subcellularLocation>
        <location evidence="2">Cell membrane</location>
        <topology evidence="2">Multi-pass membrane protein</topology>
    </subcellularLocation>
</comment>
<dbReference type="Pfam" id="PF00512">
    <property type="entry name" value="HisKA"/>
    <property type="match status" value="1"/>
</dbReference>
<evidence type="ECO:0000256" key="5">
    <source>
        <dbReference type="ARBA" id="ARBA00022553"/>
    </source>
</evidence>
<evidence type="ECO:0000256" key="12">
    <source>
        <dbReference type="ARBA" id="ARBA00023012"/>
    </source>
</evidence>
<dbReference type="Pfam" id="PF02518">
    <property type="entry name" value="HATPase_c"/>
    <property type="match status" value="1"/>
</dbReference>
<dbReference type="InterPro" id="IPR004358">
    <property type="entry name" value="Sig_transdc_His_kin-like_C"/>
</dbReference>
<dbReference type="GO" id="GO:0000155">
    <property type="term" value="F:phosphorelay sensor kinase activity"/>
    <property type="evidence" value="ECO:0007669"/>
    <property type="project" value="InterPro"/>
</dbReference>
<keyword evidence="10" id="KW-0067">ATP-binding</keyword>
<evidence type="ECO:0000256" key="14">
    <source>
        <dbReference type="SAM" id="Phobius"/>
    </source>
</evidence>
<dbReference type="PRINTS" id="PR00344">
    <property type="entry name" value="BCTRLSENSOR"/>
</dbReference>
<dbReference type="InterPro" id="IPR050398">
    <property type="entry name" value="HssS/ArlS-like"/>
</dbReference>
<sequence>MKTKLRTTYLLTVLFFLFVTVGSMILFYNMFSEEFIIANNKKIMNSVFEDAQGMDLSSLTKSDRKRLKEFSDKGGLIAIYDGEKIIYFSGDTPERKRNIKRRRFDEKIYEYTYTPKANVSEGRTAIRLKGKIDQNVKTYYVYCSVKLRTLENSIGLISRFMLVEMIIILILGIPFSFYMAQRTVKPIEKLGKIAKEMENNKPIDFEEYNFPNNEIGHLADQIKSMYLKISSNINELNNYNYLLKTQNKELVEFDERRKKFIGMATHELKTPLAIISTQLEMMNMDNDEAMSEYYESIMEEIQKMSNLIREMLNSSFEGDLILSGPMNVGNLSELLNSMKDKYKGLFGSKNVVCKFDIEDNIYINMNSEQIEQAINNYIINAYEHIDIKGTATVTLKSKGDKAVISVYNNGSNIAEEEINNIWDGFYQTGERIKESNVGLGLYIVRNIVKNHNGICYAKNHSNGVEFIMEFNRTDKY</sequence>
<keyword evidence="17" id="KW-1185">Reference proteome</keyword>
<dbReference type="CDD" id="cd00082">
    <property type="entry name" value="HisKA"/>
    <property type="match status" value="1"/>
</dbReference>
<dbReference type="InterPro" id="IPR036890">
    <property type="entry name" value="HATPase_C_sf"/>
</dbReference>
<organism evidence="16 17">
    <name type="scientific">Eubacterium ventriosum</name>
    <dbReference type="NCBI Taxonomy" id="39496"/>
    <lineage>
        <taxon>Bacteria</taxon>
        <taxon>Bacillati</taxon>
        <taxon>Bacillota</taxon>
        <taxon>Clostridia</taxon>
        <taxon>Eubacteriales</taxon>
        <taxon>Eubacteriaceae</taxon>
        <taxon>Eubacterium</taxon>
    </lineage>
</organism>
<feature type="transmembrane region" description="Helical" evidence="14">
    <location>
        <begin position="156"/>
        <end position="180"/>
    </location>
</feature>
<evidence type="ECO:0000256" key="3">
    <source>
        <dbReference type="ARBA" id="ARBA00012438"/>
    </source>
</evidence>
<evidence type="ECO:0000256" key="4">
    <source>
        <dbReference type="ARBA" id="ARBA00022475"/>
    </source>
</evidence>
<evidence type="ECO:0000256" key="7">
    <source>
        <dbReference type="ARBA" id="ARBA00022692"/>
    </source>
</evidence>
<evidence type="ECO:0000256" key="10">
    <source>
        <dbReference type="ARBA" id="ARBA00022840"/>
    </source>
</evidence>
<dbReference type="SMART" id="SM00387">
    <property type="entry name" value="HATPase_c"/>
    <property type="match status" value="1"/>
</dbReference>
<dbReference type="PANTHER" id="PTHR45528">
    <property type="entry name" value="SENSOR HISTIDINE KINASE CPXA"/>
    <property type="match status" value="1"/>
</dbReference>
<feature type="domain" description="Histidine kinase" evidence="15">
    <location>
        <begin position="263"/>
        <end position="474"/>
    </location>
</feature>
<keyword evidence="7 14" id="KW-0812">Transmembrane</keyword>
<keyword evidence="12" id="KW-0902">Two-component regulatory system</keyword>
<evidence type="ECO:0000256" key="8">
    <source>
        <dbReference type="ARBA" id="ARBA00022741"/>
    </source>
</evidence>
<keyword evidence="4" id="KW-1003">Cell membrane</keyword>
<evidence type="ECO:0000256" key="9">
    <source>
        <dbReference type="ARBA" id="ARBA00022777"/>
    </source>
</evidence>
<evidence type="ECO:0000256" key="2">
    <source>
        <dbReference type="ARBA" id="ARBA00004651"/>
    </source>
</evidence>
<dbReference type="InterPro" id="IPR003594">
    <property type="entry name" value="HATPase_dom"/>
</dbReference>
<protein>
    <recommendedName>
        <fullName evidence="3">histidine kinase</fullName>
        <ecNumber evidence="3">2.7.13.3</ecNumber>
    </recommendedName>
</protein>
<dbReference type="SMART" id="SM00388">
    <property type="entry name" value="HisKA"/>
    <property type="match status" value="1"/>
</dbReference>
<keyword evidence="9 16" id="KW-0418">Kinase</keyword>
<dbReference type="Gene3D" id="3.30.565.10">
    <property type="entry name" value="Histidine kinase-like ATPase, C-terminal domain"/>
    <property type="match status" value="1"/>
</dbReference>
<gene>
    <name evidence="16" type="ORF">DW944_00545</name>
</gene>
<name>A0A413RD26_9FIRM</name>
<dbReference type="Gene3D" id="1.10.287.130">
    <property type="match status" value="1"/>
</dbReference>
<dbReference type="GO" id="GO:0005886">
    <property type="term" value="C:plasma membrane"/>
    <property type="evidence" value="ECO:0007669"/>
    <property type="project" value="UniProtKB-SubCell"/>
</dbReference>
<evidence type="ECO:0000256" key="13">
    <source>
        <dbReference type="ARBA" id="ARBA00023136"/>
    </source>
</evidence>
<dbReference type="SUPFAM" id="SSF47384">
    <property type="entry name" value="Homodimeric domain of signal transducing histidine kinase"/>
    <property type="match status" value="1"/>
</dbReference>
<feature type="transmembrane region" description="Helical" evidence="14">
    <location>
        <begin position="9"/>
        <end position="31"/>
    </location>
</feature>
<dbReference type="Gene3D" id="6.10.340.10">
    <property type="match status" value="1"/>
</dbReference>
<reference evidence="16 17" key="1">
    <citation type="submission" date="2018-08" db="EMBL/GenBank/DDBJ databases">
        <title>A genome reference for cultivated species of the human gut microbiota.</title>
        <authorList>
            <person name="Zou Y."/>
            <person name="Xue W."/>
            <person name="Luo G."/>
        </authorList>
    </citation>
    <scope>NUCLEOTIDE SEQUENCE [LARGE SCALE GENOMIC DNA]</scope>
    <source>
        <strain evidence="16 17">AM44-11BH</strain>
    </source>
</reference>
<dbReference type="GO" id="GO:0005524">
    <property type="term" value="F:ATP binding"/>
    <property type="evidence" value="ECO:0007669"/>
    <property type="project" value="UniProtKB-KW"/>
</dbReference>
<dbReference type="RefSeq" id="WP_117969232.1">
    <property type="nucleotide sequence ID" value="NZ_QSFD01000001.1"/>
</dbReference>
<dbReference type="AlphaFoldDB" id="A0A413RD26"/>
<evidence type="ECO:0000313" key="16">
    <source>
        <dbReference type="EMBL" id="RHA20691.1"/>
    </source>
</evidence>
<evidence type="ECO:0000256" key="1">
    <source>
        <dbReference type="ARBA" id="ARBA00000085"/>
    </source>
</evidence>
<dbReference type="InterPro" id="IPR003661">
    <property type="entry name" value="HisK_dim/P_dom"/>
</dbReference>
<evidence type="ECO:0000256" key="6">
    <source>
        <dbReference type="ARBA" id="ARBA00022679"/>
    </source>
</evidence>
<dbReference type="PANTHER" id="PTHR45528:SF1">
    <property type="entry name" value="SENSOR HISTIDINE KINASE CPXA"/>
    <property type="match status" value="1"/>
</dbReference>
<dbReference type="PROSITE" id="PS50109">
    <property type="entry name" value="HIS_KIN"/>
    <property type="match status" value="1"/>
</dbReference>
<evidence type="ECO:0000256" key="11">
    <source>
        <dbReference type="ARBA" id="ARBA00022989"/>
    </source>
</evidence>
<dbReference type="EMBL" id="QSFD01000001">
    <property type="protein sequence ID" value="RHA20691.1"/>
    <property type="molecule type" value="Genomic_DNA"/>
</dbReference>
<keyword evidence="5" id="KW-0597">Phosphoprotein</keyword>